<dbReference type="Proteomes" id="UP000054721">
    <property type="component" value="Unassembled WGS sequence"/>
</dbReference>
<accession>A0A0V1KTD8</accession>
<organism evidence="1 2">
    <name type="scientific">Trichinella nativa</name>
    <dbReference type="NCBI Taxonomy" id="6335"/>
    <lineage>
        <taxon>Eukaryota</taxon>
        <taxon>Metazoa</taxon>
        <taxon>Ecdysozoa</taxon>
        <taxon>Nematoda</taxon>
        <taxon>Enoplea</taxon>
        <taxon>Dorylaimia</taxon>
        <taxon>Trichinellida</taxon>
        <taxon>Trichinellidae</taxon>
        <taxon>Trichinella</taxon>
    </lineage>
</organism>
<comment type="caution">
    <text evidence="1">The sequence shown here is derived from an EMBL/GenBank/DDBJ whole genome shotgun (WGS) entry which is preliminary data.</text>
</comment>
<dbReference type="OrthoDB" id="5930075at2759"/>
<evidence type="ECO:0000313" key="2">
    <source>
        <dbReference type="Proteomes" id="UP000054721"/>
    </source>
</evidence>
<proteinExistence type="predicted"/>
<evidence type="ECO:0000313" key="1">
    <source>
        <dbReference type="EMBL" id="KRZ50181.1"/>
    </source>
</evidence>
<dbReference type="AlphaFoldDB" id="A0A0V1KTD8"/>
<gene>
    <name evidence="1" type="ORF">T02_2315</name>
</gene>
<keyword evidence="2" id="KW-1185">Reference proteome</keyword>
<dbReference type="EMBL" id="JYDW01000276">
    <property type="protein sequence ID" value="KRZ50181.1"/>
    <property type="molecule type" value="Genomic_DNA"/>
</dbReference>
<reference evidence="1 2" key="1">
    <citation type="submission" date="2015-05" db="EMBL/GenBank/DDBJ databases">
        <title>Evolution of Trichinella species and genotypes.</title>
        <authorList>
            <person name="Korhonen P.K."/>
            <person name="Edoardo P."/>
            <person name="Giuseppe L.R."/>
            <person name="Gasser R.B."/>
        </authorList>
    </citation>
    <scope>NUCLEOTIDE SEQUENCE [LARGE SCALE GENOMIC DNA]</scope>
    <source>
        <strain evidence="1">ISS10</strain>
    </source>
</reference>
<name>A0A0V1KTD8_9BILA</name>
<protein>
    <submittedName>
        <fullName evidence="1">Uncharacterized protein</fullName>
    </submittedName>
</protein>
<sequence length="139" mass="15196">MKEKDLLEEKAKYLPSGYALGYASGKFFKKIAAGYAPGKIFALRLCSGLRLRQIFHKLCFRQFVKNICPQAMPGGNASGKIFAMPPANLKKYLPSGYTPGYASGKISGTHGATPPAKFFVIFEEIAPDYALRSAWSPLP</sequence>